<dbReference type="AlphaFoldDB" id="A0A0F9LUG2"/>
<sequence>MANRMSTEKRNGILRLLVEGNSIRSIARILRTNIPTVLRQLKWAGKHCREVMDAHFQNLTLEHLECDEIWTFCLKKQARLTVKERAERADIGDIYLWTALDQKTRLIPSFMLGKRSGDMARRFMVDLASRLTFPKPHESDAHAFQQAIFQIITQISTDGFAAYPEAVDLAFGPYVKYGTIVKDYRNATEPGRYAPPEMVGTERRGVFGIREHEERTICTSHVERNNLTIRTFMKRFTRLALGFSKKLENLEAAVNLHMAHYNFCWRPGKMRVTPAMAAKVTDRLWSFDDLLAA</sequence>
<comment type="caution">
    <text evidence="1">The sequence shown here is derived from an EMBL/GenBank/DDBJ whole genome shotgun (WGS) entry which is preliminary data.</text>
</comment>
<name>A0A0F9LUG2_9ZZZZ</name>
<gene>
    <name evidence="1" type="ORF">LCGC14_1465700</name>
</gene>
<evidence type="ECO:0000313" key="1">
    <source>
        <dbReference type="EMBL" id="KKM67975.1"/>
    </source>
</evidence>
<dbReference type="EMBL" id="LAZR01010254">
    <property type="protein sequence ID" value="KKM67975.1"/>
    <property type="molecule type" value="Genomic_DNA"/>
</dbReference>
<organism evidence="1">
    <name type="scientific">marine sediment metagenome</name>
    <dbReference type="NCBI Taxonomy" id="412755"/>
    <lineage>
        <taxon>unclassified sequences</taxon>
        <taxon>metagenomes</taxon>
        <taxon>ecological metagenomes</taxon>
    </lineage>
</organism>
<accession>A0A0F9LUG2</accession>
<reference evidence="1" key="1">
    <citation type="journal article" date="2015" name="Nature">
        <title>Complex archaea that bridge the gap between prokaryotes and eukaryotes.</title>
        <authorList>
            <person name="Spang A."/>
            <person name="Saw J.H."/>
            <person name="Jorgensen S.L."/>
            <person name="Zaremba-Niedzwiedzka K."/>
            <person name="Martijn J."/>
            <person name="Lind A.E."/>
            <person name="van Eijk R."/>
            <person name="Schleper C."/>
            <person name="Guy L."/>
            <person name="Ettema T.J."/>
        </authorList>
    </citation>
    <scope>NUCLEOTIDE SEQUENCE</scope>
</reference>
<evidence type="ECO:0008006" key="2">
    <source>
        <dbReference type="Google" id="ProtNLM"/>
    </source>
</evidence>
<protein>
    <recommendedName>
        <fullName evidence="2">IS1 family transposase</fullName>
    </recommendedName>
</protein>
<proteinExistence type="predicted"/>